<evidence type="ECO:0000313" key="5">
    <source>
        <dbReference type="EMBL" id="GEK83557.1"/>
    </source>
</evidence>
<dbReference type="GO" id="GO:0003700">
    <property type="term" value="F:DNA-binding transcription factor activity"/>
    <property type="evidence" value="ECO:0007669"/>
    <property type="project" value="InterPro"/>
</dbReference>
<dbReference type="AlphaFoldDB" id="A0A7W3JL64"/>
<dbReference type="InterPro" id="IPR011711">
    <property type="entry name" value="GntR_C"/>
</dbReference>
<evidence type="ECO:0000313" key="9">
    <source>
        <dbReference type="Proteomes" id="UP000522688"/>
    </source>
</evidence>
<dbReference type="PROSITE" id="PS50949">
    <property type="entry name" value="HTH_GNTR"/>
    <property type="match status" value="1"/>
</dbReference>
<evidence type="ECO:0000256" key="1">
    <source>
        <dbReference type="ARBA" id="ARBA00023015"/>
    </source>
</evidence>
<gene>
    <name evidence="6" type="ORF">FB463_003041</name>
    <name evidence="7" type="ORF">FB463_003174</name>
    <name evidence="5" type="ORF">FFA01_18660</name>
</gene>
<dbReference type="InterPro" id="IPR036388">
    <property type="entry name" value="WH-like_DNA-bd_sf"/>
</dbReference>
<comment type="caution">
    <text evidence="7">The sequence shown here is derived from an EMBL/GenBank/DDBJ whole genome shotgun (WGS) entry which is preliminary data.</text>
</comment>
<dbReference type="InterPro" id="IPR008920">
    <property type="entry name" value="TF_FadR/GntR_C"/>
</dbReference>
<dbReference type="PANTHER" id="PTHR43537:SF24">
    <property type="entry name" value="GLUCONATE OPERON TRANSCRIPTIONAL REPRESSOR"/>
    <property type="match status" value="1"/>
</dbReference>
<accession>A0A7W3JL64</accession>
<dbReference type="SUPFAM" id="SSF46785">
    <property type="entry name" value="Winged helix' DNA-binding domain"/>
    <property type="match status" value="1"/>
</dbReference>
<name>A0A7W3JL64_9MICO</name>
<keyword evidence="1" id="KW-0805">Transcription regulation</keyword>
<dbReference type="Pfam" id="PF00392">
    <property type="entry name" value="GntR"/>
    <property type="match status" value="1"/>
</dbReference>
<keyword evidence="2 7" id="KW-0238">DNA-binding</keyword>
<dbReference type="SMART" id="SM00345">
    <property type="entry name" value="HTH_GNTR"/>
    <property type="match status" value="1"/>
</dbReference>
<feature type="domain" description="HTH gntR-type" evidence="4">
    <location>
        <begin position="15"/>
        <end position="82"/>
    </location>
</feature>
<evidence type="ECO:0000259" key="4">
    <source>
        <dbReference type="PROSITE" id="PS50949"/>
    </source>
</evidence>
<dbReference type="Gene3D" id="1.20.120.530">
    <property type="entry name" value="GntR ligand-binding domain-like"/>
    <property type="match status" value="1"/>
</dbReference>
<dbReference type="OrthoDB" id="8680240at2"/>
<evidence type="ECO:0000313" key="8">
    <source>
        <dbReference type="Proteomes" id="UP000321154"/>
    </source>
</evidence>
<evidence type="ECO:0000313" key="6">
    <source>
        <dbReference type="EMBL" id="MBA8814766.1"/>
    </source>
</evidence>
<dbReference type="RefSeq" id="WP_146855405.1">
    <property type="nucleotide sequence ID" value="NZ_BAAAHR010000003.1"/>
</dbReference>
<keyword evidence="3" id="KW-0804">Transcription</keyword>
<organism evidence="7 9">
    <name type="scientific">Frigoribacterium faeni</name>
    <dbReference type="NCBI Taxonomy" id="145483"/>
    <lineage>
        <taxon>Bacteria</taxon>
        <taxon>Bacillati</taxon>
        <taxon>Actinomycetota</taxon>
        <taxon>Actinomycetes</taxon>
        <taxon>Micrococcales</taxon>
        <taxon>Microbacteriaceae</taxon>
        <taxon>Frigoribacterium</taxon>
    </lineage>
</organism>
<protein>
    <submittedName>
        <fullName evidence="7">DNA-binding GntR family transcriptional regulator</fullName>
    </submittedName>
</protein>
<dbReference type="InterPro" id="IPR000524">
    <property type="entry name" value="Tscrpt_reg_HTH_GntR"/>
</dbReference>
<dbReference type="EMBL" id="JACGWW010000008">
    <property type="protein sequence ID" value="MBA8814766.1"/>
    <property type="molecule type" value="Genomic_DNA"/>
</dbReference>
<reference evidence="5 8" key="1">
    <citation type="submission" date="2019-07" db="EMBL/GenBank/DDBJ databases">
        <title>Whole genome shotgun sequence of Frigoribacterium faeni NBRC 103066.</title>
        <authorList>
            <person name="Hosoyama A."/>
            <person name="Uohara A."/>
            <person name="Ohji S."/>
            <person name="Ichikawa N."/>
        </authorList>
    </citation>
    <scope>NUCLEOTIDE SEQUENCE [LARGE SCALE GENOMIC DNA]</scope>
    <source>
        <strain evidence="5 8">NBRC 103066</strain>
    </source>
</reference>
<evidence type="ECO:0000256" key="3">
    <source>
        <dbReference type="ARBA" id="ARBA00023163"/>
    </source>
</evidence>
<evidence type="ECO:0000313" key="7">
    <source>
        <dbReference type="EMBL" id="MBA8814897.1"/>
    </source>
</evidence>
<proteinExistence type="predicted"/>
<dbReference type="Proteomes" id="UP000522688">
    <property type="component" value="Unassembled WGS sequence"/>
</dbReference>
<dbReference type="PANTHER" id="PTHR43537">
    <property type="entry name" value="TRANSCRIPTIONAL REGULATOR, GNTR FAMILY"/>
    <property type="match status" value="1"/>
</dbReference>
<dbReference type="Gene3D" id="1.10.10.10">
    <property type="entry name" value="Winged helix-like DNA-binding domain superfamily/Winged helix DNA-binding domain"/>
    <property type="match status" value="1"/>
</dbReference>
<dbReference type="Pfam" id="PF07729">
    <property type="entry name" value="FCD"/>
    <property type="match status" value="1"/>
</dbReference>
<sequence length="229" mass="25314">MPIPTLTDQPPAPRRLLRDVVYDKMFAAIIDGTLEFGERLNDDQLVAWLGVSRTPVREAIAKLADQALVDIEANRYTRIVHPTFDEFVDTIDVGYAVWSLFVERGVARLGKNQRAEAVKILDARAKAFAAHKPEDDQALVRFNELLLEASGSTSLTRLWANTGPRLLLLIRRPSAQGLFDFDAALAFTTTLRDAVADGDAEAAAEAVRTQPQRLAAFHEKVREAGVYAS</sequence>
<dbReference type="EMBL" id="BJUV01000017">
    <property type="protein sequence ID" value="GEK83557.1"/>
    <property type="molecule type" value="Genomic_DNA"/>
</dbReference>
<keyword evidence="8" id="KW-1185">Reference proteome</keyword>
<dbReference type="GO" id="GO:0003677">
    <property type="term" value="F:DNA binding"/>
    <property type="evidence" value="ECO:0007669"/>
    <property type="project" value="UniProtKB-KW"/>
</dbReference>
<evidence type="ECO:0000256" key="2">
    <source>
        <dbReference type="ARBA" id="ARBA00023125"/>
    </source>
</evidence>
<dbReference type="Proteomes" id="UP000321154">
    <property type="component" value="Unassembled WGS sequence"/>
</dbReference>
<dbReference type="SUPFAM" id="SSF48008">
    <property type="entry name" value="GntR ligand-binding domain-like"/>
    <property type="match status" value="1"/>
</dbReference>
<dbReference type="InterPro" id="IPR036390">
    <property type="entry name" value="WH_DNA-bd_sf"/>
</dbReference>
<reference evidence="7 9" key="2">
    <citation type="submission" date="2020-07" db="EMBL/GenBank/DDBJ databases">
        <title>Sequencing the genomes of 1000 actinobacteria strains.</title>
        <authorList>
            <person name="Klenk H.-P."/>
        </authorList>
    </citation>
    <scope>NUCLEOTIDE SEQUENCE [LARGE SCALE GENOMIC DNA]</scope>
    <source>
        <strain evidence="7 9">DSM 10309</strain>
    </source>
</reference>
<dbReference type="EMBL" id="JACGWW010000011">
    <property type="protein sequence ID" value="MBA8814897.1"/>
    <property type="molecule type" value="Genomic_DNA"/>
</dbReference>